<dbReference type="EMBL" id="BSXG01000006">
    <property type="protein sequence ID" value="GME23179.1"/>
    <property type="molecule type" value="Genomic_DNA"/>
</dbReference>
<evidence type="ECO:0000313" key="2">
    <source>
        <dbReference type="Proteomes" id="UP001165186"/>
    </source>
</evidence>
<sequence length="829" mass="85040">MFGNTITSSAASNTLDGSTTTSGPPVNMFGNVATSSAPSNMFGGPTASSASSSNIFNFGAQSAAVDSSAAAEQSAPATFSTQQSSAGNIFSQSTASQPSSTANLFAMAASGAPTSPAGLSNSSQGVPPKENKTAPSTSSGSNPFSSIAPSASSAASSSTPTFKLGGASSSQGNNSAKISSPIKPSAPAAQSSDIASKTPLHSNNGIDTSKTISKNVEAAQSIRTLNAWFKSRMSLVPETGDFAHLARVYLTEYDKLTSTASTSGSGGQSQSKSSGKRKANDELEPNGAIGAGSPKKPKGHSNKAESGAAGASNTANIFNSIVNKPAQSPLRNVESATSPDAEAGPSSNNLFGASSSSPLKFGASGGSSGSTTPAGSPAKHSSFTQSPLKAPSFGQVGMAENVNESKRKSAEISSDDQDEESQDDGTQREKRQKASTPVSSADTGSVLNSRQASPDARNIFGHLSQDESNKGGDDASDEDQDSEQEQGSTTPKAAPNRTDGLFGRITKDDTSSETEPQTPEAEGLFGRITGTSSDNSKSATANPFGFPAASYENPGGAKTGPVLKTWNGDAGSPIKFGSSQPAQAGDGKKGNASSSTSSNPFAGIATSSSATPAPIFKFTPTVTPPPASDSSPFKFNPVGATPSGSSSVFASGVGSRATTPGLSTGASENETSAAENEDDEETQSVDKDQVALRTALTEEDKNTYDVLFDTDSQPVTMMRLVDRSEDELKADPKKGPKKWESQGKGPVRVLKHKENGVISILFKAEPMGRVLINTRVQSSFNYKRAKAKFATFPLPDEKEKGKILTQFFKFDDDAECTKFVDICEANKSS</sequence>
<dbReference type="Proteomes" id="UP001165186">
    <property type="component" value="Unassembled WGS sequence"/>
</dbReference>
<proteinExistence type="predicted"/>
<gene>
    <name evidence="1" type="primary">g5671</name>
    <name evidence="1" type="ORF">NpPPO83_00005671</name>
</gene>
<reference evidence="1" key="1">
    <citation type="submission" date="2024-09" db="EMBL/GenBank/DDBJ databases">
        <title>Draft Genome Sequences of Neofusicoccum parvum.</title>
        <authorList>
            <person name="Ashida A."/>
            <person name="Camagna M."/>
            <person name="Tanaka A."/>
            <person name="Takemoto D."/>
        </authorList>
    </citation>
    <scope>NUCLEOTIDE SEQUENCE</scope>
    <source>
        <strain evidence="1">PPO83</strain>
    </source>
</reference>
<protein>
    <submittedName>
        <fullName evidence="1">Ran binding protein</fullName>
    </submittedName>
</protein>
<organism evidence="1 2">
    <name type="scientific">Neofusicoccum parvum</name>
    <dbReference type="NCBI Taxonomy" id="310453"/>
    <lineage>
        <taxon>Eukaryota</taxon>
        <taxon>Fungi</taxon>
        <taxon>Dikarya</taxon>
        <taxon>Ascomycota</taxon>
        <taxon>Pezizomycotina</taxon>
        <taxon>Dothideomycetes</taxon>
        <taxon>Dothideomycetes incertae sedis</taxon>
        <taxon>Botryosphaeriales</taxon>
        <taxon>Botryosphaeriaceae</taxon>
        <taxon>Neofusicoccum</taxon>
    </lineage>
</organism>
<evidence type="ECO:0000313" key="1">
    <source>
        <dbReference type="EMBL" id="GME23179.1"/>
    </source>
</evidence>
<accession>A0ACB5RRN1</accession>
<comment type="caution">
    <text evidence="1">The sequence shown here is derived from an EMBL/GenBank/DDBJ whole genome shotgun (WGS) entry which is preliminary data.</text>
</comment>
<name>A0ACB5RRN1_9PEZI</name>
<keyword evidence="2" id="KW-1185">Reference proteome</keyword>